<keyword evidence="2" id="KW-1185">Reference proteome</keyword>
<name>A0ABQ7R7W9_PLUXY</name>
<protein>
    <submittedName>
        <fullName evidence="1">Uncharacterized protein</fullName>
    </submittedName>
</protein>
<accession>A0ABQ7R7W9</accession>
<dbReference type="EMBL" id="JAHIBW010000001">
    <property type="protein sequence ID" value="KAG7313394.1"/>
    <property type="molecule type" value="Genomic_DNA"/>
</dbReference>
<evidence type="ECO:0000313" key="1">
    <source>
        <dbReference type="EMBL" id="KAG7313394.1"/>
    </source>
</evidence>
<dbReference type="Proteomes" id="UP000823941">
    <property type="component" value="Chromosome 1"/>
</dbReference>
<proteinExistence type="predicted"/>
<reference evidence="1 2" key="1">
    <citation type="submission" date="2021-06" db="EMBL/GenBank/DDBJ databases">
        <title>A haploid diamondback moth (Plutella xylostella L.) genome assembly resolves 31 chromosomes and identifies a diamide resistance mutation.</title>
        <authorList>
            <person name="Ward C.M."/>
            <person name="Perry K.D."/>
            <person name="Baker G."/>
            <person name="Powis K."/>
            <person name="Heckel D.G."/>
            <person name="Baxter S.W."/>
        </authorList>
    </citation>
    <scope>NUCLEOTIDE SEQUENCE [LARGE SCALE GENOMIC DNA]</scope>
    <source>
        <strain evidence="1 2">LV</strain>
        <tissue evidence="1">Single pupa</tissue>
    </source>
</reference>
<organism evidence="1 2">
    <name type="scientific">Plutella xylostella</name>
    <name type="common">Diamondback moth</name>
    <name type="synonym">Plutella maculipennis</name>
    <dbReference type="NCBI Taxonomy" id="51655"/>
    <lineage>
        <taxon>Eukaryota</taxon>
        <taxon>Metazoa</taxon>
        <taxon>Ecdysozoa</taxon>
        <taxon>Arthropoda</taxon>
        <taxon>Hexapoda</taxon>
        <taxon>Insecta</taxon>
        <taxon>Pterygota</taxon>
        <taxon>Neoptera</taxon>
        <taxon>Endopterygota</taxon>
        <taxon>Lepidoptera</taxon>
        <taxon>Glossata</taxon>
        <taxon>Ditrysia</taxon>
        <taxon>Yponomeutoidea</taxon>
        <taxon>Plutellidae</taxon>
        <taxon>Plutella</taxon>
    </lineage>
</organism>
<gene>
    <name evidence="1" type="ORF">JYU34_000512</name>
</gene>
<comment type="caution">
    <text evidence="1">The sequence shown here is derived from an EMBL/GenBank/DDBJ whole genome shotgun (WGS) entry which is preliminary data.</text>
</comment>
<evidence type="ECO:0000313" key="2">
    <source>
        <dbReference type="Proteomes" id="UP000823941"/>
    </source>
</evidence>
<sequence>MENEICYKINKEKTMEKEIVKRVYKDGNFSERIIKEERKKDYHVLR</sequence>